<reference evidence="3" key="1">
    <citation type="submission" date="2016-04" db="EMBL/GenBank/DDBJ databases">
        <authorList>
            <person name="Evans L.H."/>
            <person name="Alamgir A."/>
            <person name="Owens N."/>
            <person name="Weber N.D."/>
            <person name="Virtaneva K."/>
            <person name="Barbian K."/>
            <person name="Babar A."/>
            <person name="Rosenke K."/>
        </authorList>
    </citation>
    <scope>NUCLEOTIDE SEQUENCE</scope>
    <source>
        <strain evidence="3">86</strain>
    </source>
</reference>
<feature type="domain" description="DUF8042" evidence="1">
    <location>
        <begin position="78"/>
        <end position="189"/>
    </location>
</feature>
<feature type="domain" description="DUF8043" evidence="2">
    <location>
        <begin position="1"/>
        <end position="71"/>
    </location>
</feature>
<dbReference type="InterPro" id="IPR058355">
    <property type="entry name" value="DUF8042"/>
</dbReference>
<dbReference type="Pfam" id="PF26159">
    <property type="entry name" value="DUF8043"/>
    <property type="match status" value="1"/>
</dbReference>
<accession>A0A212J5N0</accession>
<gene>
    <name evidence="3" type="ORF">KL86DPRO_10756</name>
</gene>
<name>A0A212J5N0_9DELT</name>
<organism evidence="3">
    <name type="scientific">uncultured delta proteobacterium</name>
    <dbReference type="NCBI Taxonomy" id="34034"/>
    <lineage>
        <taxon>Bacteria</taxon>
        <taxon>Deltaproteobacteria</taxon>
        <taxon>environmental samples</taxon>
    </lineage>
</organism>
<dbReference type="InterPro" id="IPR058356">
    <property type="entry name" value="DUF8043"/>
</dbReference>
<dbReference type="AlphaFoldDB" id="A0A212J5N0"/>
<evidence type="ECO:0000313" key="3">
    <source>
        <dbReference type="EMBL" id="SBV94779.1"/>
    </source>
</evidence>
<protein>
    <submittedName>
        <fullName evidence="3">Uncharacterized protein</fullName>
    </submittedName>
</protein>
<dbReference type="EMBL" id="FLUQ01000001">
    <property type="protein sequence ID" value="SBV94779.1"/>
    <property type="molecule type" value="Genomic_DNA"/>
</dbReference>
<proteinExistence type="predicted"/>
<evidence type="ECO:0000259" key="2">
    <source>
        <dbReference type="Pfam" id="PF26159"/>
    </source>
</evidence>
<sequence length="201" mass="22619">MIIIDGRQSSMEIGNFANLEEILVKVMEQEVVSDHIVTDVIVNQEAFTEIYPHHAEDVEIDEIQSVEVRTMSVDQMAGEVSQELFTVVKILQNGSKGVANFLRQGDIAEGLEVLQDLLDVTRNFLTTISVLHQRFPQADTALFEETAGSLDKLLIEMCDVMTEQDWLLLADLLEYEFIPACEEWEQIIGGFVKDIAASKVE</sequence>
<dbReference type="Pfam" id="PF26154">
    <property type="entry name" value="DUF8042"/>
    <property type="match status" value="1"/>
</dbReference>
<evidence type="ECO:0000259" key="1">
    <source>
        <dbReference type="Pfam" id="PF26154"/>
    </source>
</evidence>